<feature type="signal peptide" evidence="1">
    <location>
        <begin position="1"/>
        <end position="38"/>
    </location>
</feature>
<accession>A0ABT1JBS5</accession>
<keyword evidence="3" id="KW-1185">Reference proteome</keyword>
<dbReference type="Proteomes" id="UP001206483">
    <property type="component" value="Unassembled WGS sequence"/>
</dbReference>
<dbReference type="PROSITE" id="PS51318">
    <property type="entry name" value="TAT"/>
    <property type="match status" value="1"/>
</dbReference>
<gene>
    <name evidence="2" type="ORF">FHR36_007749</name>
</gene>
<name>A0ABT1JBS5_9ACTN</name>
<feature type="chain" id="PRO_5047489984" evidence="1">
    <location>
        <begin position="39"/>
        <end position="185"/>
    </location>
</feature>
<organism evidence="2 3">
    <name type="scientific">Kitasatospora paracochleata</name>
    <dbReference type="NCBI Taxonomy" id="58354"/>
    <lineage>
        <taxon>Bacteria</taxon>
        <taxon>Bacillati</taxon>
        <taxon>Actinomycetota</taxon>
        <taxon>Actinomycetes</taxon>
        <taxon>Kitasatosporales</taxon>
        <taxon>Streptomycetaceae</taxon>
        <taxon>Kitasatospora</taxon>
    </lineage>
</organism>
<protein>
    <submittedName>
        <fullName evidence="2">Uncharacterized protein</fullName>
    </submittedName>
</protein>
<sequence length="185" mass="19940">MNPFTQVSRNRRRLRNGLAAAGIATALLAALPGTPAQAATPKVMIMSGTFSGYALCASPADNWVWLKKVDTANPDPFCLWKQLGPAGQFTLYNPAKDEIMAYTGGNEGVVVMEDSGTSPLGANGELWSWGGREGWGASALQSFWDSGQNVDAKDGFDNPRTDPVHTRGWRHGFQRELTWNAVTPG</sequence>
<evidence type="ECO:0000256" key="1">
    <source>
        <dbReference type="SAM" id="SignalP"/>
    </source>
</evidence>
<dbReference type="InterPro" id="IPR006311">
    <property type="entry name" value="TAT_signal"/>
</dbReference>
<proteinExistence type="predicted"/>
<dbReference type="EMBL" id="JAMZDX010000009">
    <property type="protein sequence ID" value="MCP2314548.1"/>
    <property type="molecule type" value="Genomic_DNA"/>
</dbReference>
<reference evidence="2 3" key="1">
    <citation type="submission" date="2022-06" db="EMBL/GenBank/DDBJ databases">
        <title>Sequencing the genomes of 1000 actinobacteria strains.</title>
        <authorList>
            <person name="Klenk H.-P."/>
        </authorList>
    </citation>
    <scope>NUCLEOTIDE SEQUENCE [LARGE SCALE GENOMIC DNA]</scope>
    <source>
        <strain evidence="2 3">DSM 41656</strain>
    </source>
</reference>
<keyword evidence="1" id="KW-0732">Signal</keyword>
<comment type="caution">
    <text evidence="2">The sequence shown here is derived from an EMBL/GenBank/DDBJ whole genome shotgun (WGS) entry which is preliminary data.</text>
</comment>
<evidence type="ECO:0000313" key="3">
    <source>
        <dbReference type="Proteomes" id="UP001206483"/>
    </source>
</evidence>
<evidence type="ECO:0000313" key="2">
    <source>
        <dbReference type="EMBL" id="MCP2314548.1"/>
    </source>
</evidence>
<dbReference type="RefSeq" id="WP_253804921.1">
    <property type="nucleotide sequence ID" value="NZ_BAAAUB010000012.1"/>
</dbReference>